<dbReference type="Proteomes" id="UP001271007">
    <property type="component" value="Unassembled WGS sequence"/>
</dbReference>
<proteinExistence type="predicted"/>
<evidence type="ECO:0000259" key="1">
    <source>
        <dbReference type="PROSITE" id="PS51186"/>
    </source>
</evidence>
<organism evidence="2 3">
    <name type="scientific">Extremus antarcticus</name>
    <dbReference type="NCBI Taxonomy" id="702011"/>
    <lineage>
        <taxon>Eukaryota</taxon>
        <taxon>Fungi</taxon>
        <taxon>Dikarya</taxon>
        <taxon>Ascomycota</taxon>
        <taxon>Pezizomycotina</taxon>
        <taxon>Dothideomycetes</taxon>
        <taxon>Dothideomycetidae</taxon>
        <taxon>Mycosphaerellales</taxon>
        <taxon>Extremaceae</taxon>
        <taxon>Extremus</taxon>
    </lineage>
</organism>
<comment type="caution">
    <text evidence="2">The sequence shown here is derived from an EMBL/GenBank/DDBJ whole genome shotgun (WGS) entry which is preliminary data.</text>
</comment>
<name>A0AAJ0DN58_9PEZI</name>
<dbReference type="GO" id="GO:1990189">
    <property type="term" value="F:protein N-terminal-serine acetyltransferase activity"/>
    <property type="evidence" value="ECO:0007669"/>
    <property type="project" value="TreeGrafter"/>
</dbReference>
<dbReference type="AlphaFoldDB" id="A0AAJ0DN58"/>
<dbReference type="FunFam" id="3.40.630.30:FF:000047">
    <property type="entry name" value="Acetyltransferase, GNAT family"/>
    <property type="match status" value="1"/>
</dbReference>
<dbReference type="Pfam" id="PF13302">
    <property type="entry name" value="Acetyltransf_3"/>
    <property type="match status" value="1"/>
</dbReference>
<dbReference type="PANTHER" id="PTHR43441:SF2">
    <property type="entry name" value="FAMILY ACETYLTRANSFERASE, PUTATIVE (AFU_ORTHOLOGUE AFUA_7G00850)-RELATED"/>
    <property type="match status" value="1"/>
</dbReference>
<dbReference type="EMBL" id="JAWDJX010000016">
    <property type="protein sequence ID" value="KAK3053392.1"/>
    <property type="molecule type" value="Genomic_DNA"/>
</dbReference>
<accession>A0AAJ0DN58</accession>
<dbReference type="GO" id="GO:0008999">
    <property type="term" value="F:protein-N-terminal-alanine acetyltransferase activity"/>
    <property type="evidence" value="ECO:0007669"/>
    <property type="project" value="TreeGrafter"/>
</dbReference>
<protein>
    <recommendedName>
        <fullName evidence="1">N-acetyltransferase domain-containing protein</fullName>
    </recommendedName>
</protein>
<keyword evidence="3" id="KW-1185">Reference proteome</keyword>
<dbReference type="SUPFAM" id="SSF55729">
    <property type="entry name" value="Acyl-CoA N-acyltransferases (Nat)"/>
    <property type="match status" value="1"/>
</dbReference>
<dbReference type="PANTHER" id="PTHR43441">
    <property type="entry name" value="RIBOSOMAL-PROTEIN-SERINE ACETYLTRANSFERASE"/>
    <property type="match status" value="1"/>
</dbReference>
<dbReference type="InterPro" id="IPR051908">
    <property type="entry name" value="Ribosomal_N-acetyltransferase"/>
</dbReference>
<evidence type="ECO:0000313" key="2">
    <source>
        <dbReference type="EMBL" id="KAK3053392.1"/>
    </source>
</evidence>
<feature type="domain" description="N-acetyltransferase" evidence="1">
    <location>
        <begin position="30"/>
        <end position="196"/>
    </location>
</feature>
<dbReference type="PROSITE" id="PS51186">
    <property type="entry name" value="GNAT"/>
    <property type="match status" value="1"/>
</dbReference>
<gene>
    <name evidence="2" type="ORF">LTR09_005561</name>
</gene>
<reference evidence="2" key="1">
    <citation type="submission" date="2023-04" db="EMBL/GenBank/DDBJ databases">
        <title>Black Yeasts Isolated from many extreme environments.</title>
        <authorList>
            <person name="Coleine C."/>
            <person name="Stajich J.E."/>
            <person name="Selbmann L."/>
        </authorList>
    </citation>
    <scope>NUCLEOTIDE SEQUENCE</scope>
    <source>
        <strain evidence="2">CCFEE 5312</strain>
    </source>
</reference>
<dbReference type="InterPro" id="IPR000182">
    <property type="entry name" value="GNAT_dom"/>
</dbReference>
<dbReference type="InterPro" id="IPR016181">
    <property type="entry name" value="Acyl_CoA_acyltransferase"/>
</dbReference>
<sequence>MATDGASGAEVNFDQDCIFPPREKIVGDFVELFPLQEEHADDLYSIIGGEETSKLYDYMGYGPFLDHAAFYTHIEHYANTKDPQLYAILNSKTRKLVGHIAFLRIDVPNRVIEIGHVLFSPSLQRTREATETFYLMANKAFEYGYRRLEWKCDSNNAASRRAALRFGHTFEGVFRQHMIRKGRNRDSAWYSILDKEWRLRKSAFLSWLRSTKLDPSGKQIEGLKWYQEVHASDDSQYQ</sequence>
<dbReference type="Gene3D" id="3.40.630.30">
    <property type="match status" value="1"/>
</dbReference>
<evidence type="ECO:0000313" key="3">
    <source>
        <dbReference type="Proteomes" id="UP001271007"/>
    </source>
</evidence>